<sequence>MKFADRVKKIVESKPFCAAAGAGGYAVDRLLRMGSRDVPRTARALPGRTAETITQDLPAKARGYADTAVARAAKVYDDLAIRGRQIVSSASGRAAHEFEDVSQAAKPRAGRANVRGRRQEPVVTPSRAGARMRRKQESVVQPSPAGAQKQGATQAGTSHARGKPTRRA</sequence>
<evidence type="ECO:0000313" key="2">
    <source>
        <dbReference type="EMBL" id="RVX41359.1"/>
    </source>
</evidence>
<feature type="region of interest" description="Disordered" evidence="1">
    <location>
        <begin position="89"/>
        <end position="168"/>
    </location>
</feature>
<reference evidence="2 3" key="1">
    <citation type="submission" date="2019-01" db="EMBL/GenBank/DDBJ databases">
        <title>Sequencing the genomes of 1000 actinobacteria strains.</title>
        <authorList>
            <person name="Klenk H.-P."/>
        </authorList>
    </citation>
    <scope>NUCLEOTIDE SEQUENCE [LARGE SCALE GENOMIC DNA]</scope>
    <source>
        <strain evidence="2 3">DSM 43925</strain>
    </source>
</reference>
<proteinExistence type="predicted"/>
<evidence type="ECO:0000313" key="3">
    <source>
        <dbReference type="Proteomes" id="UP000284824"/>
    </source>
</evidence>
<comment type="caution">
    <text evidence="2">The sequence shown here is derived from an EMBL/GenBank/DDBJ whole genome shotgun (WGS) entry which is preliminary data.</text>
</comment>
<dbReference type="EMBL" id="SAUN01000001">
    <property type="protein sequence ID" value="RVX41359.1"/>
    <property type="molecule type" value="Genomic_DNA"/>
</dbReference>
<gene>
    <name evidence="2" type="ORF">EDD27_3880</name>
</gene>
<dbReference type="Proteomes" id="UP000284824">
    <property type="component" value="Unassembled WGS sequence"/>
</dbReference>
<accession>A0A438M6M8</accession>
<evidence type="ECO:0000256" key="1">
    <source>
        <dbReference type="SAM" id="MobiDB-lite"/>
    </source>
</evidence>
<dbReference type="OrthoDB" id="3539443at2"/>
<keyword evidence="3" id="KW-1185">Reference proteome</keyword>
<name>A0A438M6M8_9ACTN</name>
<organism evidence="2 3">
    <name type="scientific">Nonomuraea polychroma</name>
    <dbReference type="NCBI Taxonomy" id="46176"/>
    <lineage>
        <taxon>Bacteria</taxon>
        <taxon>Bacillati</taxon>
        <taxon>Actinomycetota</taxon>
        <taxon>Actinomycetes</taxon>
        <taxon>Streptosporangiales</taxon>
        <taxon>Streptosporangiaceae</taxon>
        <taxon>Nonomuraea</taxon>
    </lineage>
</organism>
<dbReference type="AlphaFoldDB" id="A0A438M6M8"/>
<protein>
    <submittedName>
        <fullName evidence="2">Uncharacterized protein</fullName>
    </submittedName>
</protein>
<feature type="compositionally biased region" description="Low complexity" evidence="1">
    <location>
        <begin position="145"/>
        <end position="157"/>
    </location>
</feature>
<dbReference type="RefSeq" id="WP_127933612.1">
    <property type="nucleotide sequence ID" value="NZ_SAUN01000001.1"/>
</dbReference>